<dbReference type="PANTHER" id="PTHR33217">
    <property type="entry name" value="TRANSPOSASE FOR INSERTION SEQUENCE ELEMENT IS1081"/>
    <property type="match status" value="1"/>
</dbReference>
<protein>
    <recommendedName>
        <fullName evidence="6">Mutator family transposase</fullName>
    </recommendedName>
</protein>
<dbReference type="AlphaFoldDB" id="A0A0U5JIB2"/>
<dbReference type="GO" id="GO:0004803">
    <property type="term" value="F:transposase activity"/>
    <property type="evidence" value="ECO:0007669"/>
    <property type="project" value="UniProtKB-UniRule"/>
</dbReference>
<evidence type="ECO:0000256" key="6">
    <source>
        <dbReference type="RuleBase" id="RU365089"/>
    </source>
</evidence>
<dbReference type="RefSeq" id="WP_059062636.1">
    <property type="nucleotide sequence ID" value="NZ_LN879503.1"/>
</dbReference>
<keyword evidence="6" id="KW-0814">Transposable element</keyword>
<evidence type="ECO:0000313" key="7">
    <source>
        <dbReference type="EMBL" id="CUI18175.1"/>
    </source>
</evidence>
<proteinExistence type="inferred from homology"/>
<gene>
    <name evidence="7" type="ORF">PNK_p0123</name>
</gene>
<dbReference type="KEGG" id="pnl:PNK_p0123"/>
<evidence type="ECO:0000256" key="1">
    <source>
        <dbReference type="ARBA" id="ARBA00002190"/>
    </source>
</evidence>
<dbReference type="PANTHER" id="PTHR33217:SF9">
    <property type="entry name" value="MUTATOR FAMILY TRANSPOSASE"/>
    <property type="match status" value="1"/>
</dbReference>
<keyword evidence="8" id="KW-1185">Reference proteome</keyword>
<reference evidence="8" key="1">
    <citation type="submission" date="2015-09" db="EMBL/GenBank/DDBJ databases">
        <authorList>
            <person name="Bertelli C."/>
        </authorList>
    </citation>
    <scope>NUCLEOTIDE SEQUENCE [LARGE SCALE GENOMIC DNA]</scope>
    <source>
        <strain evidence="8">KNic</strain>
        <plasmid evidence="8">pPNK</plasmid>
    </source>
</reference>
<dbReference type="EMBL" id="LN879503">
    <property type="protein sequence ID" value="CUI18175.1"/>
    <property type="molecule type" value="Genomic_DNA"/>
</dbReference>
<name>A0A0U5JIB2_9BACT</name>
<evidence type="ECO:0000256" key="2">
    <source>
        <dbReference type="ARBA" id="ARBA00010961"/>
    </source>
</evidence>
<evidence type="ECO:0000256" key="4">
    <source>
        <dbReference type="ARBA" id="ARBA00023125"/>
    </source>
</evidence>
<keyword evidence="4 6" id="KW-0238">DNA-binding</keyword>
<dbReference type="Pfam" id="PF00872">
    <property type="entry name" value="Transposase_mut"/>
    <property type="match status" value="1"/>
</dbReference>
<dbReference type="InterPro" id="IPR001207">
    <property type="entry name" value="Transposase_mutator"/>
</dbReference>
<dbReference type="GO" id="GO:0003677">
    <property type="term" value="F:DNA binding"/>
    <property type="evidence" value="ECO:0007669"/>
    <property type="project" value="UniProtKB-UniRule"/>
</dbReference>
<organism evidence="7 8">
    <name type="scientific">Candidatus Protochlamydia naegleriophila</name>
    <dbReference type="NCBI Taxonomy" id="389348"/>
    <lineage>
        <taxon>Bacteria</taxon>
        <taxon>Pseudomonadati</taxon>
        <taxon>Chlamydiota</taxon>
        <taxon>Chlamydiia</taxon>
        <taxon>Parachlamydiales</taxon>
        <taxon>Parachlamydiaceae</taxon>
        <taxon>Candidatus Protochlamydia</taxon>
    </lineage>
</organism>
<comment type="similarity">
    <text evidence="2 6">Belongs to the transposase mutator family.</text>
</comment>
<dbReference type="GO" id="GO:0006313">
    <property type="term" value="P:DNA transposition"/>
    <property type="evidence" value="ECO:0007669"/>
    <property type="project" value="UniProtKB-UniRule"/>
</dbReference>
<comment type="function">
    <text evidence="1 6">Required for the transposition of the insertion element.</text>
</comment>
<geneLocation type="plasmid" evidence="8">
    <name>pPNK</name>
</geneLocation>
<dbReference type="InParanoid" id="A0A0U5JIB2"/>
<accession>A0A0U5JIB2</accession>
<dbReference type="Proteomes" id="UP000069902">
    <property type="component" value="Plasmid pPNK"/>
</dbReference>
<evidence type="ECO:0000313" key="8">
    <source>
        <dbReference type="Proteomes" id="UP000069902"/>
    </source>
</evidence>
<evidence type="ECO:0000256" key="3">
    <source>
        <dbReference type="ARBA" id="ARBA00022578"/>
    </source>
</evidence>
<dbReference type="NCBIfam" id="NF033543">
    <property type="entry name" value="transpos_IS256"/>
    <property type="match status" value="1"/>
</dbReference>
<evidence type="ECO:0000256" key="5">
    <source>
        <dbReference type="ARBA" id="ARBA00023172"/>
    </source>
</evidence>
<keyword evidence="5 6" id="KW-0233">DNA recombination</keyword>
<sequence length="416" mass="48104">MKENLILEDKNRPSIEFKNSLEEVLREGARKLLEQAIENEIQDYIEQFKGLKTEENRRVVTRNGYLPERFIQTGIGEVLVKQPRVRDKRKDQKFSSQILPPYLRRTSSLDALIPALYLKGISTGDFGEALEAILGENAKGLSPTNIVRLKEGWEKDFKEWQGRDLREKQYVYFWVDGIYFNIRLSEDRPCLLVIIGALDNGKKELVAIHDGVRESKLSWKEVLQDLKIRGLSTPPKLAIGDGALGFWAALEEEFTETSEQRCWVHKTANVLDKMPKRVQTHAKKLVHDIYMAPTKQEGLRAFDVFIKVYEAKYPKACECLLKDKQELMTFYDFPAMHWQHIRTTNPIESTFATIRHRTRQTKGCGSRLATLTMVYKLAISAEKHWKRLKGHELISKVIKGVPFKDGEEVKDQEQIA</sequence>
<keyword evidence="3 6" id="KW-0815">Transposition</keyword>
<dbReference type="PATRIC" id="fig|389348.3.peg.2893"/>